<accession>J3MTA0</accession>
<proteinExistence type="predicted"/>
<dbReference type="Gramene" id="OB08G23300.1">
    <property type="protein sequence ID" value="OB08G23300.1"/>
    <property type="gene ID" value="OB08G23300"/>
</dbReference>
<dbReference type="AlphaFoldDB" id="J3MTA0"/>
<evidence type="ECO:0000313" key="2">
    <source>
        <dbReference type="EnsemblPlants" id="OB08G23300.1"/>
    </source>
</evidence>
<name>J3MTA0_ORYBR</name>
<feature type="compositionally biased region" description="Basic and acidic residues" evidence="1">
    <location>
        <begin position="106"/>
        <end position="115"/>
    </location>
</feature>
<evidence type="ECO:0000256" key="1">
    <source>
        <dbReference type="SAM" id="MobiDB-lite"/>
    </source>
</evidence>
<reference evidence="2" key="1">
    <citation type="journal article" date="2013" name="Nat. Commun.">
        <title>Whole-genome sequencing of Oryza brachyantha reveals mechanisms underlying Oryza genome evolution.</title>
        <authorList>
            <person name="Chen J."/>
            <person name="Huang Q."/>
            <person name="Gao D."/>
            <person name="Wang J."/>
            <person name="Lang Y."/>
            <person name="Liu T."/>
            <person name="Li B."/>
            <person name="Bai Z."/>
            <person name="Luis Goicoechea J."/>
            <person name="Liang C."/>
            <person name="Chen C."/>
            <person name="Zhang W."/>
            <person name="Sun S."/>
            <person name="Liao Y."/>
            <person name="Zhang X."/>
            <person name="Yang L."/>
            <person name="Song C."/>
            <person name="Wang M."/>
            <person name="Shi J."/>
            <person name="Liu G."/>
            <person name="Liu J."/>
            <person name="Zhou H."/>
            <person name="Zhou W."/>
            <person name="Yu Q."/>
            <person name="An N."/>
            <person name="Chen Y."/>
            <person name="Cai Q."/>
            <person name="Wang B."/>
            <person name="Liu B."/>
            <person name="Min J."/>
            <person name="Huang Y."/>
            <person name="Wu H."/>
            <person name="Li Z."/>
            <person name="Zhang Y."/>
            <person name="Yin Y."/>
            <person name="Song W."/>
            <person name="Jiang J."/>
            <person name="Jackson S.A."/>
            <person name="Wing R.A."/>
            <person name="Wang J."/>
            <person name="Chen M."/>
        </authorList>
    </citation>
    <scope>NUCLEOTIDE SEQUENCE [LARGE SCALE GENOMIC DNA]</scope>
    <source>
        <strain evidence="2">cv. IRGC 101232</strain>
    </source>
</reference>
<dbReference type="EnsemblPlants" id="OB08G23300.1">
    <property type="protein sequence ID" value="OB08G23300.1"/>
    <property type="gene ID" value="OB08G23300"/>
</dbReference>
<dbReference type="HOGENOM" id="CLU_1226461_0_0_1"/>
<reference evidence="2" key="2">
    <citation type="submission" date="2013-04" db="UniProtKB">
        <authorList>
            <consortium name="EnsemblPlants"/>
        </authorList>
    </citation>
    <scope>IDENTIFICATION</scope>
</reference>
<keyword evidence="3" id="KW-1185">Reference proteome</keyword>
<feature type="region of interest" description="Disordered" evidence="1">
    <location>
        <begin position="90"/>
        <end position="115"/>
    </location>
</feature>
<dbReference type="Proteomes" id="UP000006038">
    <property type="component" value="Chromosome 8"/>
</dbReference>
<feature type="region of interest" description="Disordered" evidence="1">
    <location>
        <begin position="51"/>
        <end position="71"/>
    </location>
</feature>
<protein>
    <submittedName>
        <fullName evidence="2">Uncharacterized protein</fullName>
    </submittedName>
</protein>
<evidence type="ECO:0000313" key="3">
    <source>
        <dbReference type="Proteomes" id="UP000006038"/>
    </source>
</evidence>
<sequence>MVSKKCKAVHQASVWPLTEPVKPKDFIHHRILPAIHKNNRASQETLGNSAHRNQIGSQGKQHRIPDEHTTKNLNHSARRKIPAKAQILHHHHRHRSGHAGIQSWEGKNEQGKRGGEIEMSRYRCRLRVARRWPVASFARWKGQRRGRGGAGALAFYGGSSLEMAMAMATAAGGVRPRKQRAPAPSVPAWTRCMVFSCGLTGSQEFRLSFALGKRQFALVWLLGVWN</sequence>
<organism evidence="2">
    <name type="scientific">Oryza brachyantha</name>
    <name type="common">malo sina</name>
    <dbReference type="NCBI Taxonomy" id="4533"/>
    <lineage>
        <taxon>Eukaryota</taxon>
        <taxon>Viridiplantae</taxon>
        <taxon>Streptophyta</taxon>
        <taxon>Embryophyta</taxon>
        <taxon>Tracheophyta</taxon>
        <taxon>Spermatophyta</taxon>
        <taxon>Magnoliopsida</taxon>
        <taxon>Liliopsida</taxon>
        <taxon>Poales</taxon>
        <taxon>Poaceae</taxon>
        <taxon>BOP clade</taxon>
        <taxon>Oryzoideae</taxon>
        <taxon>Oryzeae</taxon>
        <taxon>Oryzinae</taxon>
        <taxon>Oryza</taxon>
    </lineage>
</organism>